<dbReference type="EMBL" id="JAEMNX010000007">
    <property type="protein sequence ID" value="MBJ7537643.1"/>
    <property type="molecule type" value="Genomic_DNA"/>
</dbReference>
<evidence type="ECO:0000256" key="3">
    <source>
        <dbReference type="ARBA" id="ARBA00017677"/>
    </source>
</evidence>
<evidence type="ECO:0000256" key="4">
    <source>
        <dbReference type="ARBA" id="ARBA00022679"/>
    </source>
</evidence>
<evidence type="ECO:0000256" key="1">
    <source>
        <dbReference type="ARBA" id="ARBA00011738"/>
    </source>
</evidence>
<dbReference type="AlphaFoldDB" id="A0A934JND9"/>
<dbReference type="GO" id="GO:0046677">
    <property type="term" value="P:response to antibiotic"/>
    <property type="evidence" value="ECO:0007669"/>
    <property type="project" value="UniProtKB-KW"/>
</dbReference>
<reference evidence="11" key="1">
    <citation type="submission" date="2020-12" db="EMBL/GenBank/DDBJ databases">
        <title>Marinomonas arctica sp. nov., a psychrotolerant bacterium isolated from the Arctic.</title>
        <authorList>
            <person name="Zhang Y."/>
        </authorList>
    </citation>
    <scope>NUCLEOTIDE SEQUENCE</scope>
    <source>
        <strain evidence="11">C1424</strain>
    </source>
</reference>
<organism evidence="11 12">
    <name type="scientific">Marinomonas transparens</name>
    <dbReference type="NCBI Taxonomy" id="2795388"/>
    <lineage>
        <taxon>Bacteria</taxon>
        <taxon>Pseudomonadati</taxon>
        <taxon>Pseudomonadota</taxon>
        <taxon>Gammaproteobacteria</taxon>
        <taxon>Oceanospirillales</taxon>
        <taxon>Oceanospirillaceae</taxon>
        <taxon>Marinomonas</taxon>
    </lineage>
</organism>
<comment type="subunit">
    <text evidence="1 9">Homodimer.</text>
</comment>
<evidence type="ECO:0000313" key="12">
    <source>
        <dbReference type="Proteomes" id="UP000628710"/>
    </source>
</evidence>
<evidence type="ECO:0000256" key="5">
    <source>
        <dbReference type="ARBA" id="ARBA00023251"/>
    </source>
</evidence>
<keyword evidence="4 9" id="KW-0808">Transferase</keyword>
<dbReference type="Pfam" id="PF00583">
    <property type="entry name" value="Acetyltransf_1"/>
    <property type="match status" value="1"/>
</dbReference>
<sequence>MKIRQVIKVDTEEWSQMRTALWPDTKDGHRAEIEEYFAGTSIDIEKAYVAELEDDIIGFLELNIRNFAEGSRKRNVPYVEAWYIKPKYQNQGYGRHLMRQAEQWAVSLGYSELASDTTIDNGKSIAMHKRLGFMETERVVCFLKSLKNRGV</sequence>
<protein>
    <recommendedName>
        <fullName evidence="3 9">Aminoglycoside N(6')-acetyltransferase type 1</fullName>
        <ecNumber evidence="2 9">2.3.1.82</ecNumber>
    </recommendedName>
    <alternativeName>
        <fullName evidence="7 9">Aminoglycoside resistance protein</fullName>
    </alternativeName>
</protein>
<dbReference type="EC" id="2.3.1.82" evidence="2 9"/>
<keyword evidence="5 9" id="KW-0046">Antibiotic resistance</keyword>
<dbReference type="PROSITE" id="PS51186">
    <property type="entry name" value="GNAT"/>
    <property type="match status" value="1"/>
</dbReference>
<dbReference type="PIRSF" id="PIRSF000452">
    <property type="entry name" value="6-N-acetyltransf"/>
    <property type="match status" value="1"/>
</dbReference>
<name>A0A934JND9_9GAMM</name>
<dbReference type="Gene3D" id="3.40.630.30">
    <property type="match status" value="1"/>
</dbReference>
<comment type="caution">
    <text evidence="11">The sequence shown here is derived from an EMBL/GenBank/DDBJ whole genome shotgun (WGS) entry which is preliminary data.</text>
</comment>
<dbReference type="RefSeq" id="WP_199467792.1">
    <property type="nucleotide sequence ID" value="NZ_JAEMNX010000007.1"/>
</dbReference>
<evidence type="ECO:0000256" key="2">
    <source>
        <dbReference type="ARBA" id="ARBA00012888"/>
    </source>
</evidence>
<dbReference type="Proteomes" id="UP000628710">
    <property type="component" value="Unassembled WGS sequence"/>
</dbReference>
<dbReference type="CDD" id="cd04301">
    <property type="entry name" value="NAT_SF"/>
    <property type="match status" value="1"/>
</dbReference>
<dbReference type="InterPro" id="IPR050832">
    <property type="entry name" value="Bact_Acetyltransf"/>
</dbReference>
<dbReference type="SUPFAM" id="SSF55729">
    <property type="entry name" value="Acyl-CoA N-acyltransferases (Nat)"/>
    <property type="match status" value="1"/>
</dbReference>
<accession>A0A934JND9</accession>
<proteinExistence type="predicted"/>
<dbReference type="GO" id="GO:0047663">
    <property type="term" value="F:aminoglycoside 6'-N-acetyltransferase activity"/>
    <property type="evidence" value="ECO:0007669"/>
    <property type="project" value="UniProtKB-EC"/>
</dbReference>
<keyword evidence="12" id="KW-1185">Reference proteome</keyword>
<evidence type="ECO:0000256" key="7">
    <source>
        <dbReference type="ARBA" id="ARBA00029660"/>
    </source>
</evidence>
<feature type="domain" description="N-acetyltransferase" evidence="10">
    <location>
        <begin position="1"/>
        <end position="151"/>
    </location>
</feature>
<gene>
    <name evidence="11" type="ORF">I8J31_08175</name>
</gene>
<comment type="catalytic activity">
    <reaction evidence="8 9">
        <text>kanamycin B + acetyl-CoA = N(6')-acetylkanamycin B + CoA + H(+)</text>
        <dbReference type="Rhea" id="RHEA:16449"/>
        <dbReference type="ChEBI" id="CHEBI:15378"/>
        <dbReference type="ChEBI" id="CHEBI:57287"/>
        <dbReference type="ChEBI" id="CHEBI:57288"/>
        <dbReference type="ChEBI" id="CHEBI:58390"/>
        <dbReference type="ChEBI" id="CHEBI:58549"/>
        <dbReference type="EC" id="2.3.1.82"/>
    </reaction>
</comment>
<dbReference type="InterPro" id="IPR024170">
    <property type="entry name" value="Aminoglycoside_N6-AcTrfrase"/>
</dbReference>
<dbReference type="InterPro" id="IPR016181">
    <property type="entry name" value="Acyl_CoA_acyltransferase"/>
</dbReference>
<comment type="function">
    <text evidence="9">Catalyzes the transfer of an acetyl group from acetyl-CoA to the 6'-amino group of aminoglycoside molecules conferring resistance to antibiotics containing the purpurosamine ring.</text>
</comment>
<dbReference type="InterPro" id="IPR000182">
    <property type="entry name" value="GNAT_dom"/>
</dbReference>
<dbReference type="PANTHER" id="PTHR43877">
    <property type="entry name" value="AMINOALKYLPHOSPHONATE N-ACETYLTRANSFERASE-RELATED-RELATED"/>
    <property type="match status" value="1"/>
</dbReference>
<evidence type="ECO:0000256" key="6">
    <source>
        <dbReference type="ARBA" id="ARBA00023315"/>
    </source>
</evidence>
<evidence type="ECO:0000313" key="11">
    <source>
        <dbReference type="EMBL" id="MBJ7537643.1"/>
    </source>
</evidence>
<evidence type="ECO:0000256" key="8">
    <source>
        <dbReference type="ARBA" id="ARBA00048923"/>
    </source>
</evidence>
<keyword evidence="6 9" id="KW-0012">Acyltransferase</keyword>
<evidence type="ECO:0000256" key="9">
    <source>
        <dbReference type="PIRNR" id="PIRNR000452"/>
    </source>
</evidence>
<evidence type="ECO:0000259" key="10">
    <source>
        <dbReference type="PROSITE" id="PS51186"/>
    </source>
</evidence>